<dbReference type="PANTHER" id="PTHR34581:SF2">
    <property type="entry name" value="PTS SYSTEM N,N'-DIACETYLCHITOBIOSE-SPECIFIC EIIB COMPONENT"/>
    <property type="match status" value="1"/>
</dbReference>
<dbReference type="OrthoDB" id="9808134at2"/>
<dbReference type="RefSeq" id="WP_033674617.1">
    <property type="nucleotide sequence ID" value="NZ_JOTM01000008.1"/>
</dbReference>
<dbReference type="Gene3D" id="3.40.50.2300">
    <property type="match status" value="1"/>
</dbReference>
<dbReference type="CDD" id="cd05564">
    <property type="entry name" value="PTS_IIB_chitobiose_lichenan"/>
    <property type="match status" value="1"/>
</dbReference>
<keyword evidence="6" id="KW-0418">Kinase</keyword>
<dbReference type="GO" id="GO:0008982">
    <property type="term" value="F:protein-N(PI)-phosphohistidine-sugar phosphotransferase activity"/>
    <property type="evidence" value="ECO:0007669"/>
    <property type="project" value="InterPro"/>
</dbReference>
<feature type="modified residue" description="Phosphocysteine; by EIIA" evidence="7">
    <location>
        <position position="7"/>
    </location>
</feature>
<gene>
    <name evidence="9" type="ORF">BAGA_28170</name>
</gene>
<dbReference type="InterPro" id="IPR003501">
    <property type="entry name" value="PTS_EIIB_2/3"/>
</dbReference>
<sequence>MYILLCCAAGMSTSMVVRRMQEEAQKQGKNYKIKAVDSELVKLEIAKADVVLIGPQVKYLLSAVETLAAPHCIPVAIIAQRDYGMCDGLTVLKQAEELVLR</sequence>
<protein>
    <submittedName>
        <fullName evidence="9">PTS cellbiose transporter subunit IIB</fullName>
    </submittedName>
</protein>
<accession>A0A073KCJ4</accession>
<keyword evidence="2" id="KW-0597">Phosphoprotein</keyword>
<dbReference type="GO" id="GO:0009401">
    <property type="term" value="P:phosphoenolpyruvate-dependent sugar phosphotransferase system"/>
    <property type="evidence" value="ECO:0007669"/>
    <property type="project" value="UniProtKB-KW"/>
</dbReference>
<keyword evidence="3" id="KW-0762">Sugar transport</keyword>
<keyword evidence="5" id="KW-0598">Phosphotransferase system</keyword>
<comment type="caution">
    <text evidence="9">The sequence shown here is derived from an EMBL/GenBank/DDBJ whole genome shotgun (WGS) entry which is preliminary data.</text>
</comment>
<dbReference type="GO" id="GO:0016301">
    <property type="term" value="F:kinase activity"/>
    <property type="evidence" value="ECO:0007669"/>
    <property type="project" value="UniProtKB-KW"/>
</dbReference>
<evidence type="ECO:0000256" key="1">
    <source>
        <dbReference type="ARBA" id="ARBA00022448"/>
    </source>
</evidence>
<reference evidence="9 10" key="1">
    <citation type="submission" date="2014-06" db="EMBL/GenBank/DDBJ databases">
        <title>Draft genome sequence of Bacillus gaemokensis JCM 15801 (MCCC 1A00707).</title>
        <authorList>
            <person name="Lai Q."/>
            <person name="Liu Y."/>
            <person name="Shao Z."/>
        </authorList>
    </citation>
    <scope>NUCLEOTIDE SEQUENCE [LARGE SCALE GENOMIC DNA]</scope>
    <source>
        <strain evidence="9 10">JCM 15801</strain>
    </source>
</reference>
<evidence type="ECO:0000256" key="7">
    <source>
        <dbReference type="PROSITE-ProRule" id="PRU00423"/>
    </source>
</evidence>
<evidence type="ECO:0000256" key="2">
    <source>
        <dbReference type="ARBA" id="ARBA00022553"/>
    </source>
</evidence>
<dbReference type="InterPro" id="IPR013012">
    <property type="entry name" value="PTS_EIIB_3"/>
</dbReference>
<dbReference type="PROSITE" id="PS51100">
    <property type="entry name" value="PTS_EIIB_TYPE_3"/>
    <property type="match status" value="1"/>
</dbReference>
<name>A0A073KCJ4_9BACI</name>
<dbReference type="SUPFAM" id="SSF52794">
    <property type="entry name" value="PTS system IIB component-like"/>
    <property type="match status" value="1"/>
</dbReference>
<evidence type="ECO:0000256" key="6">
    <source>
        <dbReference type="ARBA" id="ARBA00022777"/>
    </source>
</evidence>
<feature type="domain" description="PTS EIIB type-3" evidence="8">
    <location>
        <begin position="1"/>
        <end position="101"/>
    </location>
</feature>
<evidence type="ECO:0000256" key="4">
    <source>
        <dbReference type="ARBA" id="ARBA00022679"/>
    </source>
</evidence>
<dbReference type="AlphaFoldDB" id="A0A073KCJ4"/>
<dbReference type="eggNOG" id="COG1440">
    <property type="taxonomic scope" value="Bacteria"/>
</dbReference>
<dbReference type="EMBL" id="JOTM01000008">
    <property type="protein sequence ID" value="KEK24251.1"/>
    <property type="molecule type" value="Genomic_DNA"/>
</dbReference>
<dbReference type="InterPro" id="IPR036095">
    <property type="entry name" value="PTS_EIIB-like_sf"/>
</dbReference>
<evidence type="ECO:0000259" key="8">
    <source>
        <dbReference type="PROSITE" id="PS51100"/>
    </source>
</evidence>
<evidence type="ECO:0000313" key="9">
    <source>
        <dbReference type="EMBL" id="KEK24251.1"/>
    </source>
</evidence>
<evidence type="ECO:0000256" key="5">
    <source>
        <dbReference type="ARBA" id="ARBA00022683"/>
    </source>
</evidence>
<dbReference type="Proteomes" id="UP000027778">
    <property type="component" value="Unassembled WGS sequence"/>
</dbReference>
<dbReference type="InterPro" id="IPR051819">
    <property type="entry name" value="PTS_sugar-specific_EIIB"/>
</dbReference>
<dbReference type="Pfam" id="PF02302">
    <property type="entry name" value="PTS_IIB"/>
    <property type="match status" value="1"/>
</dbReference>
<organism evidence="9 10">
    <name type="scientific">Bacillus gaemokensis</name>
    <dbReference type="NCBI Taxonomy" id="574375"/>
    <lineage>
        <taxon>Bacteria</taxon>
        <taxon>Bacillati</taxon>
        <taxon>Bacillota</taxon>
        <taxon>Bacilli</taxon>
        <taxon>Bacillales</taxon>
        <taxon>Bacillaceae</taxon>
        <taxon>Bacillus</taxon>
        <taxon>Bacillus cereus group</taxon>
    </lineage>
</organism>
<evidence type="ECO:0000256" key="3">
    <source>
        <dbReference type="ARBA" id="ARBA00022597"/>
    </source>
</evidence>
<evidence type="ECO:0000313" key="10">
    <source>
        <dbReference type="Proteomes" id="UP000027778"/>
    </source>
</evidence>
<dbReference type="STRING" id="574375.AZF08_19540"/>
<keyword evidence="10" id="KW-1185">Reference proteome</keyword>
<proteinExistence type="predicted"/>
<dbReference type="PANTHER" id="PTHR34581">
    <property type="entry name" value="PTS SYSTEM N,N'-DIACETYLCHITOBIOSE-SPECIFIC EIIB COMPONENT"/>
    <property type="match status" value="1"/>
</dbReference>
<keyword evidence="1" id="KW-0813">Transport</keyword>
<keyword evidence="4" id="KW-0808">Transferase</keyword>